<dbReference type="Proteomes" id="UP000663792">
    <property type="component" value="Unassembled WGS sequence"/>
</dbReference>
<accession>A0A939BY48</accession>
<dbReference type="RefSeq" id="WP_205259662.1">
    <property type="nucleotide sequence ID" value="NZ_JAERWK010000007.1"/>
</dbReference>
<gene>
    <name evidence="1" type="ORF">JL106_05340</name>
</gene>
<evidence type="ECO:0000313" key="1">
    <source>
        <dbReference type="EMBL" id="MBM9466705.1"/>
    </source>
</evidence>
<name>A0A939BY48_9ACTN</name>
<dbReference type="Gene3D" id="3.30.300.20">
    <property type="match status" value="1"/>
</dbReference>
<evidence type="ECO:0000313" key="2">
    <source>
        <dbReference type="Proteomes" id="UP000663792"/>
    </source>
</evidence>
<dbReference type="Pfam" id="PF02566">
    <property type="entry name" value="OsmC"/>
    <property type="match status" value="1"/>
</dbReference>
<dbReference type="AlphaFoldDB" id="A0A939BY48"/>
<protein>
    <submittedName>
        <fullName evidence="1">OsmC family protein</fullName>
    </submittedName>
</protein>
<organism evidence="1 2">
    <name type="scientific">Nakamurella leprariae</name>
    <dbReference type="NCBI Taxonomy" id="2803911"/>
    <lineage>
        <taxon>Bacteria</taxon>
        <taxon>Bacillati</taxon>
        <taxon>Actinomycetota</taxon>
        <taxon>Actinomycetes</taxon>
        <taxon>Nakamurellales</taxon>
        <taxon>Nakamurellaceae</taxon>
        <taxon>Nakamurella</taxon>
    </lineage>
</organism>
<dbReference type="InterPro" id="IPR003718">
    <property type="entry name" value="OsmC/Ohr_fam"/>
</dbReference>
<dbReference type="InterPro" id="IPR036102">
    <property type="entry name" value="OsmC/Ohrsf"/>
</dbReference>
<dbReference type="InterPro" id="IPR015946">
    <property type="entry name" value="KH_dom-like_a/b"/>
</dbReference>
<comment type="caution">
    <text evidence="1">The sequence shown here is derived from an EMBL/GenBank/DDBJ whole genome shotgun (WGS) entry which is preliminary data.</text>
</comment>
<dbReference type="SUPFAM" id="SSF82784">
    <property type="entry name" value="OsmC-like"/>
    <property type="match status" value="1"/>
</dbReference>
<keyword evidence="2" id="KW-1185">Reference proteome</keyword>
<dbReference type="PANTHER" id="PTHR35368:SF1">
    <property type="entry name" value="HYDROPEROXIDE REDUCTASE"/>
    <property type="match status" value="1"/>
</dbReference>
<proteinExistence type="predicted"/>
<dbReference type="EMBL" id="JAERWK010000007">
    <property type="protein sequence ID" value="MBM9466705.1"/>
    <property type="molecule type" value="Genomic_DNA"/>
</dbReference>
<sequence>MTTLNEYLAQKRDAILTRRAAAERGEGRGPHQLRAETTAEGRSGVRRIRIRDFQIIMDSGPDFAGYDLGPSSPELQLGVLSSCLTHIYLIQAADRQVPLDSLRVEVTGTMHPQAGQAGLEDVPIYPHQLHYTVHLESPASEEELRDLHEAVERNCPIFNLLREPQQVTGTVINHAAARETVDVAV</sequence>
<dbReference type="InterPro" id="IPR052924">
    <property type="entry name" value="OsmC/Ohr_hydroprdx_reductase"/>
</dbReference>
<reference evidence="1" key="1">
    <citation type="submission" date="2021-01" db="EMBL/GenBank/DDBJ databases">
        <title>YIM 132084 draft genome.</title>
        <authorList>
            <person name="An D."/>
        </authorList>
    </citation>
    <scope>NUCLEOTIDE SEQUENCE</scope>
    <source>
        <strain evidence="1">YIM 132084</strain>
    </source>
</reference>
<dbReference type="PANTHER" id="PTHR35368">
    <property type="entry name" value="HYDROPEROXIDE REDUCTASE"/>
    <property type="match status" value="1"/>
</dbReference>